<keyword evidence="4" id="KW-1185">Reference proteome</keyword>
<dbReference type="CDD" id="cd00093">
    <property type="entry name" value="HTH_XRE"/>
    <property type="match status" value="1"/>
</dbReference>
<feature type="domain" description="HTH cro/C1-type" evidence="2">
    <location>
        <begin position="7"/>
        <end position="61"/>
    </location>
</feature>
<evidence type="ECO:0000256" key="1">
    <source>
        <dbReference type="ARBA" id="ARBA00023125"/>
    </source>
</evidence>
<dbReference type="InterPro" id="IPR001387">
    <property type="entry name" value="Cro/C1-type_HTH"/>
</dbReference>
<gene>
    <name evidence="3" type="ORF">SAMN06265827_13440</name>
</gene>
<dbReference type="SUPFAM" id="SSF47413">
    <property type="entry name" value="lambda repressor-like DNA-binding domains"/>
    <property type="match status" value="1"/>
</dbReference>
<evidence type="ECO:0000313" key="3">
    <source>
        <dbReference type="EMBL" id="SNY44481.1"/>
    </source>
</evidence>
<sequence>MTFGERLKELRQDKGLTLREMAEHFNRGRTTFSNYENDYRKPDMDLIDELADFFNVSVDYLLCRTDQRQDPNTKIKSAISNDPELVEFWGELEEREDLQLLFKQTRDLSPETIQRVIKIIKIFEEEERERHGG</sequence>
<dbReference type="Gene3D" id="1.10.260.40">
    <property type="entry name" value="lambda repressor-like DNA-binding domains"/>
    <property type="match status" value="1"/>
</dbReference>
<organism evidence="3 4">
    <name type="scientific">Orenia metallireducens</name>
    <dbReference type="NCBI Taxonomy" id="1413210"/>
    <lineage>
        <taxon>Bacteria</taxon>
        <taxon>Bacillati</taxon>
        <taxon>Bacillota</taxon>
        <taxon>Clostridia</taxon>
        <taxon>Halanaerobiales</taxon>
        <taxon>Halobacteroidaceae</taxon>
        <taxon>Orenia</taxon>
    </lineage>
</organism>
<evidence type="ECO:0000259" key="2">
    <source>
        <dbReference type="PROSITE" id="PS50943"/>
    </source>
</evidence>
<evidence type="ECO:0000313" key="4">
    <source>
        <dbReference type="Proteomes" id="UP000219573"/>
    </source>
</evidence>
<dbReference type="EMBL" id="OBDZ01000034">
    <property type="protein sequence ID" value="SNY44481.1"/>
    <property type="molecule type" value="Genomic_DNA"/>
</dbReference>
<proteinExistence type="predicted"/>
<reference evidence="4" key="1">
    <citation type="submission" date="2017-09" db="EMBL/GenBank/DDBJ databases">
        <authorList>
            <person name="Varghese N."/>
            <person name="Submissions S."/>
        </authorList>
    </citation>
    <scope>NUCLEOTIDE SEQUENCE [LARGE SCALE GENOMIC DNA]</scope>
    <source>
        <strain evidence="4">MSL47</strain>
    </source>
</reference>
<dbReference type="PANTHER" id="PTHR46558">
    <property type="entry name" value="TRACRIPTIONAL REGULATORY PROTEIN-RELATED-RELATED"/>
    <property type="match status" value="1"/>
</dbReference>
<dbReference type="PANTHER" id="PTHR46558:SF11">
    <property type="entry name" value="HTH-TYPE TRANSCRIPTIONAL REGULATOR XRE"/>
    <property type="match status" value="1"/>
</dbReference>
<dbReference type="AlphaFoldDB" id="A0A285IC09"/>
<keyword evidence="1" id="KW-0238">DNA-binding</keyword>
<dbReference type="Pfam" id="PF01381">
    <property type="entry name" value="HTH_3"/>
    <property type="match status" value="1"/>
</dbReference>
<protein>
    <submittedName>
        <fullName evidence="3">Transcriptional regulator, contains XRE-family HTH domain</fullName>
    </submittedName>
</protein>
<dbReference type="SMART" id="SM00530">
    <property type="entry name" value="HTH_XRE"/>
    <property type="match status" value="1"/>
</dbReference>
<dbReference type="RefSeq" id="WP_097019297.1">
    <property type="nucleotide sequence ID" value="NZ_OBDZ01000034.1"/>
</dbReference>
<dbReference type="OrthoDB" id="2064916at2"/>
<dbReference type="GO" id="GO:0003677">
    <property type="term" value="F:DNA binding"/>
    <property type="evidence" value="ECO:0007669"/>
    <property type="project" value="UniProtKB-KW"/>
</dbReference>
<name>A0A285IC09_9FIRM</name>
<accession>A0A285IC09</accession>
<dbReference type="Proteomes" id="UP000219573">
    <property type="component" value="Unassembled WGS sequence"/>
</dbReference>
<dbReference type="InterPro" id="IPR010982">
    <property type="entry name" value="Lambda_DNA-bd_dom_sf"/>
</dbReference>
<dbReference type="PROSITE" id="PS50943">
    <property type="entry name" value="HTH_CROC1"/>
    <property type="match status" value="1"/>
</dbReference>